<keyword evidence="5" id="KW-0677">Repeat</keyword>
<feature type="domain" description="EF-hand" evidence="9">
    <location>
        <begin position="119"/>
        <end position="154"/>
    </location>
</feature>
<dbReference type="EMBL" id="RHFK02000016">
    <property type="protein sequence ID" value="TWW64034.1"/>
    <property type="molecule type" value="Genomic_DNA"/>
</dbReference>
<dbReference type="PROSITE" id="PS50222">
    <property type="entry name" value="EF_HAND_2"/>
    <property type="match status" value="2"/>
</dbReference>
<dbReference type="GO" id="GO:0005509">
    <property type="term" value="F:calcium ion binding"/>
    <property type="evidence" value="ECO:0007669"/>
    <property type="project" value="InterPro"/>
</dbReference>
<evidence type="ECO:0000313" key="11">
    <source>
        <dbReference type="Proteomes" id="UP000324091"/>
    </source>
</evidence>
<dbReference type="SMART" id="SM00054">
    <property type="entry name" value="EFh"/>
    <property type="match status" value="2"/>
</dbReference>
<evidence type="ECO:0000256" key="5">
    <source>
        <dbReference type="ARBA" id="ARBA00022737"/>
    </source>
</evidence>
<evidence type="ECO:0000256" key="4">
    <source>
        <dbReference type="ARBA" id="ARBA00022723"/>
    </source>
</evidence>
<gene>
    <name evidence="10" type="ORF">D4764_03G0010420</name>
</gene>
<keyword evidence="11" id="KW-1185">Reference proteome</keyword>
<proteinExistence type="predicted"/>
<protein>
    <submittedName>
        <fullName evidence="10">Grancalcin</fullName>
    </submittedName>
</protein>
<evidence type="ECO:0000256" key="2">
    <source>
        <dbReference type="ARBA" id="ARBA00004496"/>
    </source>
</evidence>
<dbReference type="Gene3D" id="1.10.238.10">
    <property type="entry name" value="EF-hand"/>
    <property type="match status" value="1"/>
</dbReference>
<accession>A0A5C6N950</accession>
<evidence type="ECO:0000313" key="10">
    <source>
        <dbReference type="EMBL" id="TWW64034.1"/>
    </source>
</evidence>
<dbReference type="Proteomes" id="UP000324091">
    <property type="component" value="Chromosome 3"/>
</dbReference>
<reference evidence="10 11" key="1">
    <citation type="submission" date="2019-04" db="EMBL/GenBank/DDBJ databases">
        <title>Chromosome genome assembly for Takifugu flavidus.</title>
        <authorList>
            <person name="Xiao S."/>
        </authorList>
    </citation>
    <scope>NUCLEOTIDE SEQUENCE [LARGE SCALE GENOMIC DNA]</scope>
    <source>
        <strain evidence="10">HTHZ2018</strain>
        <tissue evidence="10">Muscle</tissue>
    </source>
</reference>
<dbReference type="SUPFAM" id="SSF47473">
    <property type="entry name" value="EF-hand"/>
    <property type="match status" value="1"/>
</dbReference>
<evidence type="ECO:0000256" key="1">
    <source>
        <dbReference type="ARBA" id="ARBA00004308"/>
    </source>
</evidence>
<evidence type="ECO:0000256" key="3">
    <source>
        <dbReference type="ARBA" id="ARBA00022490"/>
    </source>
</evidence>
<keyword evidence="4" id="KW-0479">Metal-binding</keyword>
<feature type="compositionally biased region" description="Pro residues" evidence="8">
    <location>
        <begin position="19"/>
        <end position="36"/>
    </location>
</feature>
<dbReference type="InterPro" id="IPR002048">
    <property type="entry name" value="EF_hand_dom"/>
</dbReference>
<evidence type="ECO:0000259" key="9">
    <source>
        <dbReference type="PROSITE" id="PS50222"/>
    </source>
</evidence>
<keyword evidence="3" id="KW-0963">Cytoplasm</keyword>
<evidence type="ECO:0000256" key="7">
    <source>
        <dbReference type="ARBA" id="ARBA00023136"/>
    </source>
</evidence>
<comment type="caution">
    <text evidence="10">The sequence shown here is derived from an EMBL/GenBank/DDBJ whole genome shotgun (WGS) entry which is preliminary data.</text>
</comment>
<dbReference type="InterPro" id="IPR011992">
    <property type="entry name" value="EF-hand-dom_pair"/>
</dbReference>
<feature type="region of interest" description="Disordered" evidence="8">
    <location>
        <begin position="19"/>
        <end position="56"/>
    </location>
</feature>
<dbReference type="InterPro" id="IPR018247">
    <property type="entry name" value="EF_Hand_1_Ca_BS"/>
</dbReference>
<dbReference type="Gene3D" id="6.10.140.900">
    <property type="match status" value="1"/>
</dbReference>
<dbReference type="Pfam" id="PF13202">
    <property type="entry name" value="EF-hand_5"/>
    <property type="match status" value="1"/>
</dbReference>
<evidence type="ECO:0000256" key="8">
    <source>
        <dbReference type="SAM" id="MobiDB-lite"/>
    </source>
</evidence>
<evidence type="ECO:0000256" key="6">
    <source>
        <dbReference type="ARBA" id="ARBA00022837"/>
    </source>
</evidence>
<dbReference type="PANTHER" id="PTHR46735:SF5">
    <property type="entry name" value="GRANCALCIN"/>
    <property type="match status" value="1"/>
</dbReference>
<comment type="subcellular location">
    <subcellularLocation>
        <location evidence="2">Cytoplasm</location>
    </subcellularLocation>
    <subcellularLocation>
        <location evidence="1">Endomembrane system</location>
    </subcellularLocation>
</comment>
<feature type="domain" description="EF-hand" evidence="9">
    <location>
        <begin position="158"/>
        <end position="184"/>
    </location>
</feature>
<dbReference type="GO" id="GO:0012505">
    <property type="term" value="C:endomembrane system"/>
    <property type="evidence" value="ECO:0007669"/>
    <property type="project" value="UniProtKB-SubCell"/>
</dbReference>
<sequence length="296" mass="31866">MAYPGYGGYGGPMPGGPMPGGPTPGMPGMPGMPPQGMPGGPMGGPMPGPMGGPMGGAPPQGGYGSYGGYPGAYGTAAPAANDPMWGYFTAIAGQDGEVDAEELQRCLTQSGFTGSYTPFSLETCRIMIAMLDRDHTGKMGFNEFKELFAALNGWKQNFMMFDQDRSGTVEPHEMSQAINSMGCKTWLDSRLRGLDLPIRGGQIHSSRVEFKPGFTSYQAGNAFTKVNGTPGYRVSPPALNVIIKRYNRGGRIYFDDYVACCVKLRSLTENFRQRDTMHQGSVNFQYDDFILCTMAI</sequence>
<keyword evidence="7" id="KW-0472">Membrane</keyword>
<keyword evidence="6" id="KW-0106">Calcium</keyword>
<name>A0A5C6N950_9TELE</name>
<dbReference type="PROSITE" id="PS00018">
    <property type="entry name" value="EF_HAND_1"/>
    <property type="match status" value="2"/>
</dbReference>
<dbReference type="Pfam" id="PF13833">
    <property type="entry name" value="EF-hand_8"/>
    <property type="match status" value="1"/>
</dbReference>
<dbReference type="GO" id="GO:0005737">
    <property type="term" value="C:cytoplasm"/>
    <property type="evidence" value="ECO:0007669"/>
    <property type="project" value="UniProtKB-SubCell"/>
</dbReference>
<dbReference type="PANTHER" id="PTHR46735">
    <property type="entry name" value="CALPAIN, SMALL SUBUNIT 1 A-RELATED"/>
    <property type="match status" value="1"/>
</dbReference>
<organism evidence="10 11">
    <name type="scientific">Takifugu flavidus</name>
    <name type="common">sansaifugu</name>
    <dbReference type="NCBI Taxonomy" id="433684"/>
    <lineage>
        <taxon>Eukaryota</taxon>
        <taxon>Metazoa</taxon>
        <taxon>Chordata</taxon>
        <taxon>Craniata</taxon>
        <taxon>Vertebrata</taxon>
        <taxon>Euteleostomi</taxon>
        <taxon>Actinopterygii</taxon>
        <taxon>Neopterygii</taxon>
        <taxon>Teleostei</taxon>
        <taxon>Neoteleostei</taxon>
        <taxon>Acanthomorphata</taxon>
        <taxon>Eupercaria</taxon>
        <taxon>Tetraodontiformes</taxon>
        <taxon>Tetradontoidea</taxon>
        <taxon>Tetraodontidae</taxon>
        <taxon>Takifugu</taxon>
    </lineage>
</organism>
<dbReference type="AlphaFoldDB" id="A0A5C6N950"/>